<dbReference type="Proteomes" id="UP000499080">
    <property type="component" value="Unassembled WGS sequence"/>
</dbReference>
<protein>
    <submittedName>
        <fullName evidence="1">Uncharacterized protein</fullName>
    </submittedName>
</protein>
<accession>A0A4Y2TDS2</accession>
<organism evidence="1 2">
    <name type="scientific">Araneus ventricosus</name>
    <name type="common">Orbweaver spider</name>
    <name type="synonym">Epeira ventricosa</name>
    <dbReference type="NCBI Taxonomy" id="182803"/>
    <lineage>
        <taxon>Eukaryota</taxon>
        <taxon>Metazoa</taxon>
        <taxon>Ecdysozoa</taxon>
        <taxon>Arthropoda</taxon>
        <taxon>Chelicerata</taxon>
        <taxon>Arachnida</taxon>
        <taxon>Araneae</taxon>
        <taxon>Araneomorphae</taxon>
        <taxon>Entelegynae</taxon>
        <taxon>Araneoidea</taxon>
        <taxon>Araneidae</taxon>
        <taxon>Araneus</taxon>
    </lineage>
</organism>
<comment type="caution">
    <text evidence="1">The sequence shown here is derived from an EMBL/GenBank/DDBJ whole genome shotgun (WGS) entry which is preliminary data.</text>
</comment>
<reference evidence="1 2" key="1">
    <citation type="journal article" date="2019" name="Sci. Rep.">
        <title>Orb-weaving spider Araneus ventricosus genome elucidates the spidroin gene catalogue.</title>
        <authorList>
            <person name="Kono N."/>
            <person name="Nakamura H."/>
            <person name="Ohtoshi R."/>
            <person name="Moran D.A.P."/>
            <person name="Shinohara A."/>
            <person name="Yoshida Y."/>
            <person name="Fujiwara M."/>
            <person name="Mori M."/>
            <person name="Tomita M."/>
            <person name="Arakawa K."/>
        </authorList>
    </citation>
    <scope>NUCLEOTIDE SEQUENCE [LARGE SCALE GENOMIC DNA]</scope>
</reference>
<dbReference type="EMBL" id="BGPR01027233">
    <property type="protein sequence ID" value="GBN97576.1"/>
    <property type="molecule type" value="Genomic_DNA"/>
</dbReference>
<proteinExistence type="predicted"/>
<name>A0A4Y2TDS2_ARAVE</name>
<sequence length="128" mass="14568">MLILWQKREFYNGFTERQANEPHRCDKFGDKAKVPENAEIVILSLQGTEIPRTFERNLCDITPCRKRYKNEGNPRQSGRLILCLGKMDNTVCCTAIDPTTEAHTSLRRVGFTALLPSLSATELENVLL</sequence>
<gene>
    <name evidence="1" type="ORF">AVEN_272835_1</name>
</gene>
<evidence type="ECO:0000313" key="2">
    <source>
        <dbReference type="Proteomes" id="UP000499080"/>
    </source>
</evidence>
<evidence type="ECO:0000313" key="1">
    <source>
        <dbReference type="EMBL" id="GBN97576.1"/>
    </source>
</evidence>
<keyword evidence="2" id="KW-1185">Reference proteome</keyword>
<dbReference type="AlphaFoldDB" id="A0A4Y2TDS2"/>